<dbReference type="InterPro" id="IPR013968">
    <property type="entry name" value="PKS_KR"/>
</dbReference>
<sequence>MTGDAVRQVMWPKIGGSQVLHDAFPPGSVDFFYLTASAAGIFGIPGQGSYAAANSYLDAAGAPATGLPHHEPRLGSLAGARIGRGRPARQRRASANGFA</sequence>
<keyword evidence="1" id="KW-0596">Phosphopantetheine</keyword>
<accession>A0A654U7E3</accession>
<evidence type="ECO:0000259" key="5">
    <source>
        <dbReference type="Pfam" id="PF08659"/>
    </source>
</evidence>
<evidence type="ECO:0000256" key="2">
    <source>
        <dbReference type="ARBA" id="ARBA00022553"/>
    </source>
</evidence>
<gene>
    <name evidence="6" type="primary">ppsA_2</name>
    <name evidence="6" type="ORF">ERS007657_04330</name>
</gene>
<proteinExistence type="predicted"/>
<keyword evidence="2" id="KW-0597">Phosphoprotein</keyword>
<dbReference type="GO" id="GO:0004312">
    <property type="term" value="F:fatty acid synthase activity"/>
    <property type="evidence" value="ECO:0007669"/>
    <property type="project" value="TreeGrafter"/>
</dbReference>
<evidence type="ECO:0000256" key="3">
    <source>
        <dbReference type="ARBA" id="ARBA00023268"/>
    </source>
</evidence>
<dbReference type="PANTHER" id="PTHR43775:SF37">
    <property type="entry name" value="SI:DKEY-61P9.11"/>
    <property type="match status" value="1"/>
</dbReference>
<evidence type="ECO:0000256" key="1">
    <source>
        <dbReference type="ARBA" id="ARBA00022450"/>
    </source>
</evidence>
<dbReference type="Proteomes" id="UP000046680">
    <property type="component" value="Unassembled WGS sequence"/>
</dbReference>
<evidence type="ECO:0000313" key="6">
    <source>
        <dbReference type="EMBL" id="CFS16443.1"/>
    </source>
</evidence>
<dbReference type="GO" id="GO:0006633">
    <property type="term" value="P:fatty acid biosynthetic process"/>
    <property type="evidence" value="ECO:0007669"/>
    <property type="project" value="TreeGrafter"/>
</dbReference>
<feature type="compositionally biased region" description="Basic residues" evidence="4">
    <location>
        <begin position="83"/>
        <end position="92"/>
    </location>
</feature>
<organism evidence="6 7">
    <name type="scientific">Mycobacterium tuberculosis</name>
    <dbReference type="NCBI Taxonomy" id="1773"/>
    <lineage>
        <taxon>Bacteria</taxon>
        <taxon>Bacillati</taxon>
        <taxon>Actinomycetota</taxon>
        <taxon>Actinomycetes</taxon>
        <taxon>Mycobacteriales</taxon>
        <taxon>Mycobacteriaceae</taxon>
        <taxon>Mycobacterium</taxon>
        <taxon>Mycobacterium tuberculosis complex</taxon>
    </lineage>
</organism>
<dbReference type="Pfam" id="PF08659">
    <property type="entry name" value="KR"/>
    <property type="match status" value="1"/>
</dbReference>
<evidence type="ECO:0000256" key="4">
    <source>
        <dbReference type="SAM" id="MobiDB-lite"/>
    </source>
</evidence>
<feature type="domain" description="Ketoreductase (KR)" evidence="5">
    <location>
        <begin position="1"/>
        <end position="60"/>
    </location>
</feature>
<dbReference type="PANTHER" id="PTHR43775">
    <property type="entry name" value="FATTY ACID SYNTHASE"/>
    <property type="match status" value="1"/>
</dbReference>
<dbReference type="EC" id="2.3.1.41" evidence="6"/>
<keyword evidence="6" id="KW-0808">Transferase</keyword>
<evidence type="ECO:0000313" key="7">
    <source>
        <dbReference type="Proteomes" id="UP000046680"/>
    </source>
</evidence>
<dbReference type="GO" id="GO:0004315">
    <property type="term" value="F:3-oxoacyl-[acyl-carrier-protein] synthase activity"/>
    <property type="evidence" value="ECO:0007669"/>
    <property type="project" value="UniProtKB-EC"/>
</dbReference>
<keyword evidence="6" id="KW-0012">Acyltransferase</keyword>
<reference evidence="6 7" key="1">
    <citation type="submission" date="2015-03" db="EMBL/GenBank/DDBJ databases">
        <authorList>
            <consortium name="Pathogen Informatics"/>
        </authorList>
    </citation>
    <scope>NUCLEOTIDE SEQUENCE [LARGE SCALE GENOMIC DNA]</scope>
    <source>
        <strain evidence="6 7">C09601061</strain>
    </source>
</reference>
<dbReference type="SUPFAM" id="SSF51735">
    <property type="entry name" value="NAD(P)-binding Rossmann-fold domains"/>
    <property type="match status" value="1"/>
</dbReference>
<name>A0A654U7E3_MYCTX</name>
<keyword evidence="3" id="KW-0511">Multifunctional enzyme</keyword>
<protein>
    <submittedName>
        <fullName evidence="6">Malonyl CoA-acyl carrier protein transacylase</fullName>
        <ecNumber evidence="6">2.3.1.39</ecNumber>
        <ecNumber evidence="6">2.3.1.41</ecNumber>
    </submittedName>
</protein>
<dbReference type="EC" id="2.3.1.39" evidence="6"/>
<dbReference type="AlphaFoldDB" id="A0A654U7E3"/>
<dbReference type="Gene3D" id="3.40.50.720">
    <property type="entry name" value="NAD(P)-binding Rossmann-like Domain"/>
    <property type="match status" value="1"/>
</dbReference>
<dbReference type="GO" id="GO:0004314">
    <property type="term" value="F:[acyl-carrier-protein] S-malonyltransferase activity"/>
    <property type="evidence" value="ECO:0007669"/>
    <property type="project" value="UniProtKB-EC"/>
</dbReference>
<dbReference type="InterPro" id="IPR050091">
    <property type="entry name" value="PKS_NRPS_Biosynth_Enz"/>
</dbReference>
<dbReference type="InterPro" id="IPR036291">
    <property type="entry name" value="NAD(P)-bd_dom_sf"/>
</dbReference>
<dbReference type="EMBL" id="CGCX01002812">
    <property type="protein sequence ID" value="CFS16443.1"/>
    <property type="molecule type" value="Genomic_DNA"/>
</dbReference>
<feature type="region of interest" description="Disordered" evidence="4">
    <location>
        <begin position="68"/>
        <end position="99"/>
    </location>
</feature>